<dbReference type="GO" id="GO:0008194">
    <property type="term" value="F:UDP-glycosyltransferase activity"/>
    <property type="evidence" value="ECO:0007669"/>
    <property type="project" value="InterPro"/>
</dbReference>
<comment type="caution">
    <text evidence="1">The sequence shown here is derived from an EMBL/GenBank/DDBJ whole genome shotgun (WGS) entry which is preliminary data.</text>
</comment>
<dbReference type="InterPro" id="IPR050426">
    <property type="entry name" value="Glycosyltransferase_28"/>
</dbReference>
<keyword evidence="1" id="KW-0808">Transferase</keyword>
<dbReference type="PANTHER" id="PTHR48050:SF13">
    <property type="entry name" value="STEROL 3-BETA-GLUCOSYLTRANSFERASE UGT80A2"/>
    <property type="match status" value="1"/>
</dbReference>
<protein>
    <submittedName>
        <fullName evidence="1">Glycosyl transferase</fullName>
    </submittedName>
</protein>
<accession>A0A937F7M6</accession>
<gene>
    <name evidence="1" type="ORF">JL102_05055</name>
</gene>
<sequence length="395" mass="44219">MIVVPPFFGHISPTLSLGAELISRGHEVVWVGLKPIDQKQIPEKGRFLVPEELEEHQEELLEILEKQDKGPTLSKLETLKLAVEETYIPFCHLLMPGLTRLVEEWEPDIIIHDELIFAAPILAVNKGIPYVTTIAVPPKVIDLGDIPEIQKWVGNLTFGVQKDYGIDLDRIILRSEELCIVSTSPEFADANGLGKEYKFVGPLIKGRPNTVSFDWERLNKASTPKVYVSIGTLLEDIRKKFFSKIVEAFADAPYTFVCATNPDIIENWPDNFIVQSYVPQSEIIPKMDAVICHGGFNTVNETFYHGLPMVITPIAYDQFYIASLVKQAGCGIDIRYKRLRVEALKQALKEILEPGNPYKQKALNIQRSLKKCGGAEAAASHVEQFAADKRPATVV</sequence>
<proteinExistence type="predicted"/>
<dbReference type="AlphaFoldDB" id="A0A937F7M6"/>
<dbReference type="InterPro" id="IPR002213">
    <property type="entry name" value="UDP_glucos_trans"/>
</dbReference>
<organism evidence="1 2">
    <name type="scientific">Fulvivirga sediminis</name>
    <dbReference type="NCBI Taxonomy" id="2803949"/>
    <lineage>
        <taxon>Bacteria</taxon>
        <taxon>Pseudomonadati</taxon>
        <taxon>Bacteroidota</taxon>
        <taxon>Cytophagia</taxon>
        <taxon>Cytophagales</taxon>
        <taxon>Fulvivirgaceae</taxon>
        <taxon>Fulvivirga</taxon>
    </lineage>
</organism>
<evidence type="ECO:0000313" key="1">
    <source>
        <dbReference type="EMBL" id="MBL3655488.1"/>
    </source>
</evidence>
<dbReference type="PANTHER" id="PTHR48050">
    <property type="entry name" value="STEROL 3-BETA-GLUCOSYLTRANSFERASE"/>
    <property type="match status" value="1"/>
</dbReference>
<dbReference type="SUPFAM" id="SSF53756">
    <property type="entry name" value="UDP-Glycosyltransferase/glycogen phosphorylase"/>
    <property type="match status" value="1"/>
</dbReference>
<name>A0A937F7M6_9BACT</name>
<reference evidence="1" key="1">
    <citation type="submission" date="2021-01" db="EMBL/GenBank/DDBJ databases">
        <title>Fulvivirga kasyanovii gen. nov., sp nov., a novel member of the phylum Bacteroidetes isolated from seawater in a mussel farm.</title>
        <authorList>
            <person name="Zhao L.-H."/>
            <person name="Wang Z.-J."/>
        </authorList>
    </citation>
    <scope>NUCLEOTIDE SEQUENCE</scope>
    <source>
        <strain evidence="1">2943</strain>
    </source>
</reference>
<dbReference type="GO" id="GO:0017000">
    <property type="term" value="P:antibiotic biosynthetic process"/>
    <property type="evidence" value="ECO:0007669"/>
    <property type="project" value="UniProtKB-ARBA"/>
</dbReference>
<dbReference type="Proteomes" id="UP000659388">
    <property type="component" value="Unassembled WGS sequence"/>
</dbReference>
<evidence type="ECO:0000313" key="2">
    <source>
        <dbReference type="Proteomes" id="UP000659388"/>
    </source>
</evidence>
<dbReference type="CDD" id="cd03784">
    <property type="entry name" value="GT1_Gtf-like"/>
    <property type="match status" value="1"/>
</dbReference>
<keyword evidence="2" id="KW-1185">Reference proteome</keyword>
<dbReference type="Pfam" id="PF00201">
    <property type="entry name" value="UDPGT"/>
    <property type="match status" value="1"/>
</dbReference>
<dbReference type="Gene3D" id="3.40.50.2000">
    <property type="entry name" value="Glycogen Phosphorylase B"/>
    <property type="match status" value="2"/>
</dbReference>
<dbReference type="EMBL" id="JAESIY010000002">
    <property type="protein sequence ID" value="MBL3655488.1"/>
    <property type="molecule type" value="Genomic_DNA"/>
</dbReference>